<name>A0A6A5EUE0_PERFL</name>
<dbReference type="SMART" id="SM00199">
    <property type="entry name" value="SCY"/>
    <property type="match status" value="1"/>
</dbReference>
<dbReference type="SUPFAM" id="SSF54117">
    <property type="entry name" value="Interleukin 8-like chemokines"/>
    <property type="match status" value="1"/>
</dbReference>
<sequence length="151" mass="16681">QQTSLSLILANLSSCTCYSSFLLPSPQVTRFFRPKTTMSSFMKVFLLLAVMLCMSKAQQGHQSGKQCLCQRVNNRIGSKTDIKDIQIYPATVFCNNVEIVVTNNSGLRYCLDPKLRAVQKVMASIMKPKTSTTARPTETTSTSGTTNTARI</sequence>
<accession>A0A6A5EUE0</accession>
<evidence type="ECO:0000259" key="3">
    <source>
        <dbReference type="SMART" id="SM00199"/>
    </source>
</evidence>
<protein>
    <recommendedName>
        <fullName evidence="3">Chemokine interleukin-8-like domain-containing protein</fullName>
    </recommendedName>
</protein>
<evidence type="ECO:0000313" key="4">
    <source>
        <dbReference type="EMBL" id="KAF1384610.1"/>
    </source>
</evidence>
<comment type="caution">
    <text evidence="4">The sequence shown here is derived from an EMBL/GenBank/DDBJ whole genome shotgun (WGS) entry which is preliminary data.</text>
</comment>
<dbReference type="AlphaFoldDB" id="A0A6A5EUE0"/>
<dbReference type="GO" id="GO:0005615">
    <property type="term" value="C:extracellular space"/>
    <property type="evidence" value="ECO:0007669"/>
    <property type="project" value="UniProtKB-KW"/>
</dbReference>
<dbReference type="InterPro" id="IPR036048">
    <property type="entry name" value="Interleukin_8-like_sf"/>
</dbReference>
<dbReference type="PRINTS" id="PR00437">
    <property type="entry name" value="SMALLCYTKCXC"/>
</dbReference>
<dbReference type="Gene3D" id="2.40.50.40">
    <property type="match status" value="1"/>
</dbReference>
<dbReference type="Pfam" id="PF00048">
    <property type="entry name" value="IL8"/>
    <property type="match status" value="1"/>
</dbReference>
<organism evidence="4 5">
    <name type="scientific">Perca fluviatilis</name>
    <name type="common">European perch</name>
    <dbReference type="NCBI Taxonomy" id="8168"/>
    <lineage>
        <taxon>Eukaryota</taxon>
        <taxon>Metazoa</taxon>
        <taxon>Chordata</taxon>
        <taxon>Craniata</taxon>
        <taxon>Vertebrata</taxon>
        <taxon>Euteleostomi</taxon>
        <taxon>Actinopterygii</taxon>
        <taxon>Neopterygii</taxon>
        <taxon>Teleostei</taxon>
        <taxon>Neoteleostei</taxon>
        <taxon>Acanthomorphata</taxon>
        <taxon>Eupercaria</taxon>
        <taxon>Perciformes</taxon>
        <taxon>Percoidei</taxon>
        <taxon>Percidae</taxon>
        <taxon>Percinae</taxon>
        <taxon>Perca</taxon>
    </lineage>
</organism>
<dbReference type="InterPro" id="IPR001089">
    <property type="entry name" value="Chemokine_CXC"/>
</dbReference>
<feature type="region of interest" description="Disordered" evidence="2">
    <location>
        <begin position="129"/>
        <end position="151"/>
    </location>
</feature>
<feature type="compositionally biased region" description="Low complexity" evidence="2">
    <location>
        <begin position="130"/>
        <end position="151"/>
    </location>
</feature>
<keyword evidence="1" id="KW-0202">Cytokine</keyword>
<feature type="non-terminal residue" evidence="4">
    <location>
        <position position="1"/>
    </location>
</feature>
<dbReference type="GO" id="GO:0008009">
    <property type="term" value="F:chemokine activity"/>
    <property type="evidence" value="ECO:0007669"/>
    <property type="project" value="InterPro"/>
</dbReference>
<dbReference type="InterPro" id="IPR001811">
    <property type="entry name" value="Chemokine_IL8-like_dom"/>
</dbReference>
<dbReference type="PRINTS" id="PR00436">
    <property type="entry name" value="INTERLEUKIN8"/>
</dbReference>
<keyword evidence="5" id="KW-1185">Reference proteome</keyword>
<evidence type="ECO:0000313" key="5">
    <source>
        <dbReference type="Proteomes" id="UP000465112"/>
    </source>
</evidence>
<reference evidence="4 5" key="1">
    <citation type="submission" date="2019-06" db="EMBL/GenBank/DDBJ databases">
        <title>A chromosome-scale genome assembly of the European perch, Perca fluviatilis.</title>
        <authorList>
            <person name="Roques C."/>
            <person name="Zahm M."/>
            <person name="Cabau C."/>
            <person name="Klopp C."/>
            <person name="Bouchez O."/>
            <person name="Donnadieu C."/>
            <person name="Kuhl H."/>
            <person name="Gislard M."/>
            <person name="Guendouz S."/>
            <person name="Journot L."/>
            <person name="Haffray P."/>
            <person name="Bestin A."/>
            <person name="Morvezen R."/>
            <person name="Feron R."/>
            <person name="Wen M."/>
            <person name="Jouanno E."/>
            <person name="Herpin A."/>
            <person name="Schartl M."/>
            <person name="Postlethwait J."/>
            <person name="Schaerlinger B."/>
            <person name="Chardard D."/>
            <person name="Lecocq T."/>
            <person name="Poncet C."/>
            <person name="Jaffrelo L."/>
            <person name="Lampietro C."/>
            <person name="Guiguen Y."/>
        </authorList>
    </citation>
    <scope>NUCLEOTIDE SEQUENCE [LARGE SCALE GENOMIC DNA]</scope>
    <source>
        <tissue evidence="4">Blood</tissue>
    </source>
</reference>
<dbReference type="Proteomes" id="UP000465112">
    <property type="component" value="Chromosome 10"/>
</dbReference>
<gene>
    <name evidence="4" type="ORF">PFLUV_G00121990</name>
</gene>
<evidence type="ECO:0000256" key="1">
    <source>
        <dbReference type="ARBA" id="ARBA00022514"/>
    </source>
</evidence>
<dbReference type="GO" id="GO:0006955">
    <property type="term" value="P:immune response"/>
    <property type="evidence" value="ECO:0007669"/>
    <property type="project" value="InterPro"/>
</dbReference>
<feature type="domain" description="Chemokine interleukin-8-like" evidence="3">
    <location>
        <begin position="64"/>
        <end position="125"/>
    </location>
</feature>
<evidence type="ECO:0000256" key="2">
    <source>
        <dbReference type="SAM" id="MobiDB-lite"/>
    </source>
</evidence>
<dbReference type="EMBL" id="VHII01000010">
    <property type="protein sequence ID" value="KAF1384610.1"/>
    <property type="molecule type" value="Genomic_DNA"/>
</dbReference>
<proteinExistence type="predicted"/>